<keyword evidence="1" id="KW-0418">Kinase</keyword>
<comment type="caution">
    <text evidence="1">The sequence shown here is derived from an EMBL/GenBank/DDBJ whole genome shotgun (WGS) entry which is preliminary data.</text>
</comment>
<protein>
    <submittedName>
        <fullName evidence="1">Serine/threonine protein kinase</fullName>
    </submittedName>
</protein>
<name>A0A0F3GPF4_9BACT</name>
<evidence type="ECO:0000313" key="1">
    <source>
        <dbReference type="EMBL" id="KJU82568.1"/>
    </source>
</evidence>
<proteinExistence type="predicted"/>
<dbReference type="Proteomes" id="UP000033423">
    <property type="component" value="Unassembled WGS sequence"/>
</dbReference>
<organism evidence="1 2">
    <name type="scientific">Candidatus Magnetobacterium bavaricum</name>
    <dbReference type="NCBI Taxonomy" id="29290"/>
    <lineage>
        <taxon>Bacteria</taxon>
        <taxon>Pseudomonadati</taxon>
        <taxon>Nitrospirota</taxon>
        <taxon>Thermodesulfovibrionia</taxon>
        <taxon>Thermodesulfovibrionales</taxon>
        <taxon>Candidatus Magnetobacteriaceae</taxon>
        <taxon>Candidatus Magnetobacterium</taxon>
    </lineage>
</organism>
<dbReference type="AlphaFoldDB" id="A0A0F3GPF4"/>
<keyword evidence="1" id="KW-0723">Serine/threonine-protein kinase</keyword>
<dbReference type="InterPro" id="IPR029016">
    <property type="entry name" value="GAF-like_dom_sf"/>
</dbReference>
<keyword evidence="2" id="KW-1185">Reference proteome</keyword>
<dbReference type="GO" id="GO:0004674">
    <property type="term" value="F:protein serine/threonine kinase activity"/>
    <property type="evidence" value="ECO:0007669"/>
    <property type="project" value="UniProtKB-KW"/>
</dbReference>
<dbReference type="EMBL" id="LACI01002259">
    <property type="protein sequence ID" value="KJU82568.1"/>
    <property type="molecule type" value="Genomic_DNA"/>
</dbReference>
<reference evidence="1 2" key="1">
    <citation type="submission" date="2015-02" db="EMBL/GenBank/DDBJ databases">
        <title>Single-cell genomics of uncultivated deep-branching MTB reveals a conserved set of magnetosome genes.</title>
        <authorList>
            <person name="Kolinko S."/>
            <person name="Richter M."/>
            <person name="Glockner F.O."/>
            <person name="Brachmann A."/>
            <person name="Schuler D."/>
        </authorList>
    </citation>
    <scope>NUCLEOTIDE SEQUENCE [LARGE SCALE GENOMIC DNA]</scope>
    <source>
        <strain evidence="1">TM-1</strain>
    </source>
</reference>
<evidence type="ECO:0000313" key="2">
    <source>
        <dbReference type="Proteomes" id="UP000033423"/>
    </source>
</evidence>
<gene>
    <name evidence="1" type="ORF">MBAV_005238</name>
</gene>
<dbReference type="SUPFAM" id="SSF55781">
    <property type="entry name" value="GAF domain-like"/>
    <property type="match status" value="1"/>
</dbReference>
<dbReference type="Gene3D" id="3.30.450.40">
    <property type="match status" value="1"/>
</dbReference>
<accession>A0A0F3GPF4</accession>
<sequence length="231" mass="26008">MSHCEGSKFNISYSNIAKNLSLLIKGQEIPIIQQEKSDSASPLQMLDNIYDSEDNGSEIVTPEDILAMGTLEITNNLVENVSLNDILRMILETLYRGMEFTRTIISIKNAKGQSIDGRFGFGRNIENLVKHFRFPINKDSKDVFNISLSNDSIVIINNVNDVQVKSCIPSWLHTVFNVQTFILIPITVSKIPIGLIYGDWATVNPQAMKNSRLRYVKMLKNQAVLAIKQSM</sequence>
<keyword evidence="1" id="KW-0808">Transferase</keyword>